<dbReference type="CDD" id="cd09275">
    <property type="entry name" value="RNase_HI_RT_DIRS1"/>
    <property type="match status" value="1"/>
</dbReference>
<evidence type="ECO:0000256" key="1">
    <source>
        <dbReference type="ARBA" id="ARBA00023125"/>
    </source>
</evidence>
<evidence type="ECO:0000259" key="3">
    <source>
        <dbReference type="PROSITE" id="PS51898"/>
    </source>
</evidence>
<gene>
    <name evidence="4" type="primary">jg21883</name>
    <name evidence="4" type="ORF">PAEG_LOCUS304</name>
</gene>
<dbReference type="Pfam" id="PF00589">
    <property type="entry name" value="Phage_integrase"/>
    <property type="match status" value="1"/>
</dbReference>
<dbReference type="GO" id="GO:0003677">
    <property type="term" value="F:DNA binding"/>
    <property type="evidence" value="ECO:0007669"/>
    <property type="project" value="UniProtKB-KW"/>
</dbReference>
<dbReference type="GO" id="GO:0006310">
    <property type="term" value="P:DNA recombination"/>
    <property type="evidence" value="ECO:0007669"/>
    <property type="project" value="UniProtKB-KW"/>
</dbReference>
<dbReference type="InterPro" id="IPR010998">
    <property type="entry name" value="Integrase_recombinase_N"/>
</dbReference>
<dbReference type="SUPFAM" id="SSF56349">
    <property type="entry name" value="DNA breaking-rejoining enzymes"/>
    <property type="match status" value="1"/>
</dbReference>
<evidence type="ECO:0000256" key="2">
    <source>
        <dbReference type="ARBA" id="ARBA00023172"/>
    </source>
</evidence>
<dbReference type="InterPro" id="IPR002104">
    <property type="entry name" value="Integrase_catalytic"/>
</dbReference>
<dbReference type="AlphaFoldDB" id="A0A8S4QCG6"/>
<evidence type="ECO:0000313" key="4">
    <source>
        <dbReference type="EMBL" id="CAH2207684.1"/>
    </source>
</evidence>
<comment type="caution">
    <text evidence="4">The sequence shown here is derived from an EMBL/GenBank/DDBJ whole genome shotgun (WGS) entry which is preliminary data.</text>
</comment>
<dbReference type="Gene3D" id="1.10.443.10">
    <property type="entry name" value="Intergrase catalytic core"/>
    <property type="match status" value="1"/>
</dbReference>
<accession>A0A8S4QCG6</accession>
<evidence type="ECO:0000313" key="5">
    <source>
        <dbReference type="Proteomes" id="UP000838756"/>
    </source>
</evidence>
<dbReference type="EMBL" id="CAKXAJ010000988">
    <property type="protein sequence ID" value="CAH2207684.1"/>
    <property type="molecule type" value="Genomic_DNA"/>
</dbReference>
<dbReference type="Gene3D" id="1.10.150.130">
    <property type="match status" value="1"/>
</dbReference>
<dbReference type="OrthoDB" id="6769862at2759"/>
<dbReference type="InterPro" id="IPR011010">
    <property type="entry name" value="DNA_brk_join_enz"/>
</dbReference>
<dbReference type="Proteomes" id="UP000838756">
    <property type="component" value="Unassembled WGS sequence"/>
</dbReference>
<organism evidence="4 5">
    <name type="scientific">Pararge aegeria aegeria</name>
    <dbReference type="NCBI Taxonomy" id="348720"/>
    <lineage>
        <taxon>Eukaryota</taxon>
        <taxon>Metazoa</taxon>
        <taxon>Ecdysozoa</taxon>
        <taxon>Arthropoda</taxon>
        <taxon>Hexapoda</taxon>
        <taxon>Insecta</taxon>
        <taxon>Pterygota</taxon>
        <taxon>Neoptera</taxon>
        <taxon>Endopterygota</taxon>
        <taxon>Lepidoptera</taxon>
        <taxon>Glossata</taxon>
        <taxon>Ditrysia</taxon>
        <taxon>Papilionoidea</taxon>
        <taxon>Nymphalidae</taxon>
        <taxon>Satyrinae</taxon>
        <taxon>Satyrini</taxon>
        <taxon>Parargina</taxon>
        <taxon>Pararge</taxon>
    </lineage>
</organism>
<sequence length="436" mass="49573">MGGIQYPHLTKITRDIWEWCESKQLFIFASYIKSSDNIIADYESRRNHPDIEWELADWAFDSLISTFGNPNIDLFASRINNKCATYISWHRDPDAFAIDSFTLPSNTRLDYPGGRLIVREAFSSKGIPESSLEIMLASLAPNSVKQYDVYLKKWWYFCQTNSINMYDTSVPTLISFLTQFFNDGCQYGTLNSCKSALSLILSPKLVNDDSIKRFLKGVFRLKPPKPKYDVTWDANLVLDKLSLWYPNEELTLDKLTSKTITLLALSTAQRVQTLSKIKVSNVQNLSQRITIKIPDIIKTSRPGSQQPTIHLPFFMEKTAICPASTLLCYIERTSPLRTSDELFVGIRNPHKPVGTQTLSRWIKRTLCECGVDTSVFSAHSTRHAASSRAHSLGVSLDTIRKTAGWSRNSTTFAKYYQRDIVIQDDTTLAESIINQN</sequence>
<protein>
    <submittedName>
        <fullName evidence="4">Jg21883 protein</fullName>
    </submittedName>
</protein>
<keyword evidence="1" id="KW-0238">DNA-binding</keyword>
<dbReference type="InterPro" id="IPR013762">
    <property type="entry name" value="Integrase-like_cat_sf"/>
</dbReference>
<dbReference type="PANTHER" id="PTHR35617">
    <property type="entry name" value="PHAGE_INTEGRASE DOMAIN-CONTAINING PROTEIN"/>
    <property type="match status" value="1"/>
</dbReference>
<reference evidence="4" key="1">
    <citation type="submission" date="2022-03" db="EMBL/GenBank/DDBJ databases">
        <authorList>
            <person name="Lindestad O."/>
        </authorList>
    </citation>
    <scope>NUCLEOTIDE SEQUENCE</scope>
</reference>
<dbReference type="PANTHER" id="PTHR35617:SF3">
    <property type="entry name" value="CORE-BINDING (CB) DOMAIN-CONTAINING PROTEIN"/>
    <property type="match status" value="1"/>
</dbReference>
<name>A0A8S4QCG6_9NEOP</name>
<dbReference type="PROSITE" id="PS51898">
    <property type="entry name" value="TYR_RECOMBINASE"/>
    <property type="match status" value="1"/>
</dbReference>
<dbReference type="GO" id="GO:0015074">
    <property type="term" value="P:DNA integration"/>
    <property type="evidence" value="ECO:0007669"/>
    <property type="project" value="InterPro"/>
</dbReference>
<feature type="domain" description="Tyr recombinase" evidence="3">
    <location>
        <begin position="223"/>
        <end position="430"/>
    </location>
</feature>
<keyword evidence="5" id="KW-1185">Reference proteome</keyword>
<proteinExistence type="predicted"/>
<keyword evidence="2" id="KW-0233">DNA recombination</keyword>